<sequence length="504" mass="58755">MKSSYYFILVLFAFASCASSKNLKNTPREEFRGVWVATVVNIDWPKNGNDSTSKQKRDFIEILDFYENLNFNAIIVQVRTAGDALYPSQLAPWSKYLTGQQGKAPKGFEDPLSWMIQETHTRGMEFHAWLNPYRATFDMDTLSLDVTHDFNQHRDWMIKYGKKFYYNPGLPQVRNKFAKVVEELVDNHDIDAIHFDDYFYPYKIKDETFDDSLTYQSNKLVNQSLDDWRRSNVDSLVKQVHSTIKKSKPWVQFGISPFGVWRNKDVDPKGSDTKAGQTNYDDLYANPLLWMEKGWIDYIAPQAYWSMDYPPASHRKVSEWWSIQKGMVNLYMGNGPYKIKNNSDKAWNKYNEIPKQLKFARSLPKVNGNIFFSAKSLLNKHPKTVKKIRKLYASPVPNPTLKTPNKRTLEPLKIETKKIQDDKVQIRLNHFDNIPRFALFYVNKGKKKGRLPLFKKSYLSSRKDNIQVDVPISGKTKRQGILIVIQDVYGNKTQPIILNPKQLQ</sequence>
<dbReference type="Pfam" id="PF02638">
    <property type="entry name" value="GHL10"/>
    <property type="match status" value="1"/>
</dbReference>
<dbReference type="PANTHER" id="PTHR43405:SF1">
    <property type="entry name" value="GLYCOSYL HYDROLASE DIGH"/>
    <property type="match status" value="1"/>
</dbReference>
<dbReference type="EMBL" id="PVYX01000002">
    <property type="protein sequence ID" value="PRX54232.1"/>
    <property type="molecule type" value="Genomic_DNA"/>
</dbReference>
<keyword evidence="1 2" id="KW-0732">Signal</keyword>
<reference evidence="4 5" key="1">
    <citation type="submission" date="2018-03" db="EMBL/GenBank/DDBJ databases">
        <title>Genomic Encyclopedia of Archaeal and Bacterial Type Strains, Phase II (KMG-II): from individual species to whole genera.</title>
        <authorList>
            <person name="Goeker M."/>
        </authorList>
    </citation>
    <scope>NUCLEOTIDE SEQUENCE [LARGE SCALE GENOMIC DNA]</scope>
    <source>
        <strain evidence="4 5">DSM 25027</strain>
    </source>
</reference>
<evidence type="ECO:0000259" key="3">
    <source>
        <dbReference type="Pfam" id="PF02638"/>
    </source>
</evidence>
<accession>A0A2T0M9Y1</accession>
<feature type="chain" id="PRO_5015480994" evidence="2">
    <location>
        <begin position="19"/>
        <end position="504"/>
    </location>
</feature>
<dbReference type="PROSITE" id="PS51257">
    <property type="entry name" value="PROKAR_LIPOPROTEIN"/>
    <property type="match status" value="1"/>
</dbReference>
<dbReference type="Proteomes" id="UP000237640">
    <property type="component" value="Unassembled WGS sequence"/>
</dbReference>
<evidence type="ECO:0000313" key="5">
    <source>
        <dbReference type="Proteomes" id="UP000237640"/>
    </source>
</evidence>
<dbReference type="InterPro" id="IPR052177">
    <property type="entry name" value="Divisome_Glycosyl_Hydrolase"/>
</dbReference>
<comment type="caution">
    <text evidence="4">The sequence shown here is derived from an EMBL/GenBank/DDBJ whole genome shotgun (WGS) entry which is preliminary data.</text>
</comment>
<organism evidence="4 5">
    <name type="scientific">Flagellimonas meridianipacifica</name>
    <dbReference type="NCBI Taxonomy" id="1080225"/>
    <lineage>
        <taxon>Bacteria</taxon>
        <taxon>Pseudomonadati</taxon>
        <taxon>Bacteroidota</taxon>
        <taxon>Flavobacteriia</taxon>
        <taxon>Flavobacteriales</taxon>
        <taxon>Flavobacteriaceae</taxon>
        <taxon>Flagellimonas</taxon>
    </lineage>
</organism>
<dbReference type="Gene3D" id="3.20.20.80">
    <property type="entry name" value="Glycosidases"/>
    <property type="match status" value="1"/>
</dbReference>
<evidence type="ECO:0000256" key="2">
    <source>
        <dbReference type="SAM" id="SignalP"/>
    </source>
</evidence>
<name>A0A2T0M9Y1_9FLAO</name>
<keyword evidence="4" id="KW-0449">Lipoprotein</keyword>
<dbReference type="PANTHER" id="PTHR43405">
    <property type="entry name" value="GLYCOSYL HYDROLASE DIGH"/>
    <property type="match status" value="1"/>
</dbReference>
<gene>
    <name evidence="4" type="ORF">CLV81_2629</name>
</gene>
<dbReference type="InterPro" id="IPR017853">
    <property type="entry name" value="GH"/>
</dbReference>
<evidence type="ECO:0000313" key="4">
    <source>
        <dbReference type="EMBL" id="PRX54232.1"/>
    </source>
</evidence>
<dbReference type="RefSeq" id="WP_106145529.1">
    <property type="nucleotide sequence ID" value="NZ_PVYX01000002.1"/>
</dbReference>
<protein>
    <submittedName>
        <fullName evidence="4">Uncharacterized lipoprotein YddW (UPF0748 family)</fullName>
    </submittedName>
</protein>
<dbReference type="InterPro" id="IPR003790">
    <property type="entry name" value="GHL10"/>
</dbReference>
<dbReference type="SUPFAM" id="SSF51445">
    <property type="entry name" value="(Trans)glycosidases"/>
    <property type="match status" value="1"/>
</dbReference>
<dbReference type="AlphaFoldDB" id="A0A2T0M9Y1"/>
<evidence type="ECO:0000256" key="1">
    <source>
        <dbReference type="ARBA" id="ARBA00022729"/>
    </source>
</evidence>
<dbReference type="OrthoDB" id="9773203at2"/>
<keyword evidence="5" id="KW-1185">Reference proteome</keyword>
<feature type="domain" description="Glycosyl hydrolase-like 10" evidence="3">
    <location>
        <begin position="30"/>
        <end position="348"/>
    </location>
</feature>
<proteinExistence type="predicted"/>
<feature type="signal peptide" evidence="2">
    <location>
        <begin position="1"/>
        <end position="18"/>
    </location>
</feature>